<name>A0A8H6KH39_9PEZI</name>
<sequence length="364" mass="41206">MEGQIVRWTVHFQAILAMDRPLERDRFQGLWQGGSRAALDCLGSRGRASRAAWAGDGSRDNRVLQMDGPKNGVREKTLERQRDVWTGRRRRGGEEPRKESEMLRDAAVWDASDGSAKKDRLARVAVAGQHSAVQQLQRQHRAQTSSAVHGALPLWYVPPERGPPCRSMSPIPSHLKSVLEHLKPCGANSKVLSAAFRPLSFSREQTAARAYLEVRLGRDAELKPTLDARDSIIHSHVAPAHERIPPSEPDQQRTPAQRTENRDRSRGQNRDGGREKRREREPPKHPRTHPDRTRDRDSRILQTASLPPRRKRRFEKGTSIPRKQQQQQHLPGIKTATIQPSGLEPVSFLAAATHFLRQRLLLHA</sequence>
<evidence type="ECO:0000256" key="1">
    <source>
        <dbReference type="SAM" id="MobiDB-lite"/>
    </source>
</evidence>
<evidence type="ECO:0000313" key="2">
    <source>
        <dbReference type="EMBL" id="KAF6831133.1"/>
    </source>
</evidence>
<evidence type="ECO:0000313" key="3">
    <source>
        <dbReference type="Proteomes" id="UP000654918"/>
    </source>
</evidence>
<comment type="caution">
    <text evidence="2">The sequence shown here is derived from an EMBL/GenBank/DDBJ whole genome shotgun (WGS) entry which is preliminary data.</text>
</comment>
<accession>A0A8H6KH39</accession>
<keyword evidence="3" id="KW-1185">Reference proteome</keyword>
<feature type="compositionally biased region" description="Basic and acidic residues" evidence="1">
    <location>
        <begin position="236"/>
        <end position="245"/>
    </location>
</feature>
<proteinExistence type="predicted"/>
<gene>
    <name evidence="2" type="ORF">CPLU01_06956</name>
</gene>
<dbReference type="Proteomes" id="UP000654918">
    <property type="component" value="Unassembled WGS sequence"/>
</dbReference>
<feature type="compositionally biased region" description="Basic and acidic residues" evidence="1">
    <location>
        <begin position="259"/>
        <end position="299"/>
    </location>
</feature>
<dbReference type="AlphaFoldDB" id="A0A8H6KH39"/>
<reference evidence="2" key="1">
    <citation type="journal article" date="2020" name="Phytopathology">
        <title>Genome Sequence Resources of Colletotrichum truncatum, C. plurivorum, C. musicola, and C. sojae: Four Species Pathogenic to Soybean (Glycine max).</title>
        <authorList>
            <person name="Rogerio F."/>
            <person name="Boufleur T.R."/>
            <person name="Ciampi-Guillardi M."/>
            <person name="Sukno S.A."/>
            <person name="Thon M.R."/>
            <person name="Massola Junior N.S."/>
            <person name="Baroncelli R."/>
        </authorList>
    </citation>
    <scope>NUCLEOTIDE SEQUENCE</scope>
    <source>
        <strain evidence="2">LFN00145</strain>
    </source>
</reference>
<protein>
    <submittedName>
        <fullName evidence="2">Uncharacterized protein</fullName>
    </submittedName>
</protein>
<organism evidence="2 3">
    <name type="scientific">Colletotrichum plurivorum</name>
    <dbReference type="NCBI Taxonomy" id="2175906"/>
    <lineage>
        <taxon>Eukaryota</taxon>
        <taxon>Fungi</taxon>
        <taxon>Dikarya</taxon>
        <taxon>Ascomycota</taxon>
        <taxon>Pezizomycotina</taxon>
        <taxon>Sordariomycetes</taxon>
        <taxon>Hypocreomycetidae</taxon>
        <taxon>Glomerellales</taxon>
        <taxon>Glomerellaceae</taxon>
        <taxon>Colletotrichum</taxon>
        <taxon>Colletotrichum orchidearum species complex</taxon>
    </lineage>
</organism>
<feature type="region of interest" description="Disordered" evidence="1">
    <location>
        <begin position="236"/>
        <end position="331"/>
    </location>
</feature>
<dbReference type="EMBL" id="WIGO01000085">
    <property type="protein sequence ID" value="KAF6831133.1"/>
    <property type="molecule type" value="Genomic_DNA"/>
</dbReference>